<feature type="compositionally biased region" description="Basic residues" evidence="1">
    <location>
        <begin position="71"/>
        <end position="86"/>
    </location>
</feature>
<gene>
    <name evidence="2" type="ORF">DEAC_c13880</name>
</gene>
<dbReference type="PATRIC" id="fig|476652.3.peg.1424"/>
<feature type="region of interest" description="Disordered" evidence="1">
    <location>
        <begin position="61"/>
        <end position="86"/>
    </location>
</feature>
<evidence type="ECO:0000313" key="2">
    <source>
        <dbReference type="EMBL" id="KLU66720.1"/>
    </source>
</evidence>
<dbReference type="EMBL" id="LDZY01000004">
    <property type="protein sequence ID" value="KLU66720.1"/>
    <property type="molecule type" value="Genomic_DNA"/>
</dbReference>
<comment type="caution">
    <text evidence="2">The sequence shown here is derived from an EMBL/GenBank/DDBJ whole genome shotgun (WGS) entry which is preliminary data.</text>
</comment>
<reference evidence="2 3" key="1">
    <citation type="submission" date="2015-06" db="EMBL/GenBank/DDBJ databases">
        <title>Draft genome of the moderately acidophilic sulfate reducer Candidatus Desulfosporosinus acididurans strain M1.</title>
        <authorList>
            <person name="Poehlein A."/>
            <person name="Petzsch P."/>
            <person name="Johnson B.D."/>
            <person name="Schloemann M."/>
            <person name="Daniel R."/>
            <person name="Muehling M."/>
        </authorList>
    </citation>
    <scope>NUCLEOTIDE SEQUENCE [LARGE SCALE GENOMIC DNA]</scope>
    <source>
        <strain evidence="2 3">M1</strain>
    </source>
</reference>
<dbReference type="AlphaFoldDB" id="A0A0J1FTC0"/>
<evidence type="ECO:0000256" key="1">
    <source>
        <dbReference type="SAM" id="MobiDB-lite"/>
    </source>
</evidence>
<evidence type="ECO:0000313" key="3">
    <source>
        <dbReference type="Proteomes" id="UP000036356"/>
    </source>
</evidence>
<dbReference type="STRING" id="476652.DEAC_c13880"/>
<sequence>MLIPTCVCGRAMEFEPGKTRSFCKAPGCGVVLEKCPEGYWAYGKTRLAFTPILPKLKVKKGVKSRAEKYRNYPKSRRKKKGHSRHK</sequence>
<dbReference type="Proteomes" id="UP000036356">
    <property type="component" value="Unassembled WGS sequence"/>
</dbReference>
<accession>A0A0J1FTC0</accession>
<proteinExistence type="predicted"/>
<organism evidence="2 3">
    <name type="scientific">Desulfosporosinus acididurans</name>
    <dbReference type="NCBI Taxonomy" id="476652"/>
    <lineage>
        <taxon>Bacteria</taxon>
        <taxon>Bacillati</taxon>
        <taxon>Bacillota</taxon>
        <taxon>Clostridia</taxon>
        <taxon>Eubacteriales</taxon>
        <taxon>Desulfitobacteriaceae</taxon>
        <taxon>Desulfosporosinus</taxon>
    </lineage>
</organism>
<name>A0A0J1FTC0_9FIRM</name>
<protein>
    <submittedName>
        <fullName evidence="2">Uncharacterized protein</fullName>
    </submittedName>
</protein>
<keyword evidence="3" id="KW-1185">Reference proteome</keyword>